<evidence type="ECO:0008006" key="3">
    <source>
        <dbReference type="Google" id="ProtNLM"/>
    </source>
</evidence>
<accession>A0A438CE74</accession>
<evidence type="ECO:0000313" key="2">
    <source>
        <dbReference type="Proteomes" id="UP000288805"/>
    </source>
</evidence>
<comment type="caution">
    <text evidence="1">The sequence shown here is derived from an EMBL/GenBank/DDBJ whole genome shotgun (WGS) entry which is preliminary data.</text>
</comment>
<dbReference type="Proteomes" id="UP000288805">
    <property type="component" value="Unassembled WGS sequence"/>
</dbReference>
<dbReference type="AlphaFoldDB" id="A0A438CE74"/>
<organism evidence="1 2">
    <name type="scientific">Vitis vinifera</name>
    <name type="common">Grape</name>
    <dbReference type="NCBI Taxonomy" id="29760"/>
    <lineage>
        <taxon>Eukaryota</taxon>
        <taxon>Viridiplantae</taxon>
        <taxon>Streptophyta</taxon>
        <taxon>Embryophyta</taxon>
        <taxon>Tracheophyta</taxon>
        <taxon>Spermatophyta</taxon>
        <taxon>Magnoliopsida</taxon>
        <taxon>eudicotyledons</taxon>
        <taxon>Gunneridae</taxon>
        <taxon>Pentapetalae</taxon>
        <taxon>rosids</taxon>
        <taxon>Vitales</taxon>
        <taxon>Vitaceae</taxon>
        <taxon>Viteae</taxon>
        <taxon>Vitis</taxon>
    </lineage>
</organism>
<reference evidence="1 2" key="1">
    <citation type="journal article" date="2018" name="PLoS Genet.">
        <title>Population sequencing reveals clonal diversity and ancestral inbreeding in the grapevine cultivar Chardonnay.</title>
        <authorList>
            <person name="Roach M.J."/>
            <person name="Johnson D.L."/>
            <person name="Bohlmann J."/>
            <person name="van Vuuren H.J."/>
            <person name="Jones S.J."/>
            <person name="Pretorius I.S."/>
            <person name="Schmidt S.A."/>
            <person name="Borneman A.R."/>
        </authorList>
    </citation>
    <scope>NUCLEOTIDE SEQUENCE [LARGE SCALE GENOMIC DNA]</scope>
    <source>
        <strain evidence="2">cv. Chardonnay</strain>
        <tissue evidence="1">Leaf</tissue>
    </source>
</reference>
<dbReference type="EMBL" id="QGNW01002288">
    <property type="protein sequence ID" value="RVW21499.1"/>
    <property type="molecule type" value="Genomic_DNA"/>
</dbReference>
<evidence type="ECO:0000313" key="1">
    <source>
        <dbReference type="EMBL" id="RVW21499.1"/>
    </source>
</evidence>
<name>A0A438CE74_VITVI</name>
<gene>
    <name evidence="1" type="ORF">CK203_110989</name>
</gene>
<sequence>MEEGSSFEKIDGVGMTLYGGGWNLSFSRPFNDWEFGTVRNFLLRIQDRVVMEEREDVAFWADTESGSFSVKDFYYILEEVRVDPFPSSVVWNDWVPPKRDLVRVAWLVYGKKKEESVESSTIVPILDNLEGEK</sequence>
<proteinExistence type="predicted"/>
<protein>
    <recommendedName>
        <fullName evidence="3">Reverse transcriptase zinc-binding domain-containing protein</fullName>
    </recommendedName>
</protein>